<evidence type="ECO:0000313" key="1">
    <source>
        <dbReference type="EMBL" id="EIM08044.1"/>
    </source>
</evidence>
<name>A0AA87IP23_9BACL</name>
<dbReference type="RefSeq" id="WP_006828634.1">
    <property type="nucleotide sequence ID" value="NZ_AJYB01000010.1"/>
</dbReference>
<comment type="caution">
    <text evidence="1">The sequence shown here is derived from an EMBL/GenBank/DDBJ whole genome shotgun (WGS) entry which is preliminary data.</text>
</comment>
<dbReference type="InterPro" id="IPR054213">
    <property type="entry name" value="DUF6920"/>
</dbReference>
<dbReference type="Pfam" id="PF21900">
    <property type="entry name" value="DUF6920"/>
    <property type="match status" value="1"/>
</dbReference>
<protein>
    <submittedName>
        <fullName evidence="1">Uncharacterized protein</fullName>
    </submittedName>
</protein>
<dbReference type="AlphaFoldDB" id="A0AA87IP23"/>
<gene>
    <name evidence="1" type="ORF">A1A1_03092</name>
</gene>
<proteinExistence type="predicted"/>
<dbReference type="Proteomes" id="UP000004725">
    <property type="component" value="Unassembled WGS sequence"/>
</dbReference>
<accession>A0AA87IP23</accession>
<evidence type="ECO:0000313" key="2">
    <source>
        <dbReference type="Proteomes" id="UP000004725"/>
    </source>
</evidence>
<organism evidence="1 2">
    <name type="scientific">Planococcus antarcticus DSM 14505</name>
    <dbReference type="NCBI Taxonomy" id="1185653"/>
    <lineage>
        <taxon>Bacteria</taxon>
        <taxon>Bacillati</taxon>
        <taxon>Bacillota</taxon>
        <taxon>Bacilli</taxon>
        <taxon>Bacillales</taxon>
        <taxon>Caryophanaceae</taxon>
        <taxon>Planococcus</taxon>
    </lineage>
</organism>
<sequence length="255" mass="28870">MKKKTAPGAKSNRAITKRITAEMTESLPLPVKNWLHAIGAVGHEQINNVSLKQSGWMKLKPEQKAWTASEAEQISFTDPPAFRWSVKMKMGKGLFVTGKDSFEEGKASMRIKIVSILPISKSVDNEKTNQSALQRYLMELAWYPSAVFSPLLSWERVDAHTAKATITYRELTGSATYFFNEQSELLRVEAWRYKDSGKDALPLLCIGTVIEQQLVDGLTVPVKMEVSWVLEGGTFTWYKFDAQDIRFNAINERIF</sequence>
<reference evidence="1 2" key="1">
    <citation type="journal article" date="2012" name="J. Bacteriol.">
        <title>Genome Sequence of the Antarctic Psychrophile Bacterium Planococcus antarcticus DSM 14505.</title>
        <authorList>
            <person name="Margolles A."/>
            <person name="Gueimonde M."/>
            <person name="Sanchez B."/>
        </authorList>
    </citation>
    <scope>NUCLEOTIDE SEQUENCE [LARGE SCALE GENOMIC DNA]</scope>
    <source>
        <strain evidence="1 2">DSM 14505</strain>
    </source>
</reference>
<dbReference type="EMBL" id="AJYB01000010">
    <property type="protein sequence ID" value="EIM08044.1"/>
    <property type="molecule type" value="Genomic_DNA"/>
</dbReference>